<accession>A0A9W7BJK3</accession>
<dbReference type="GO" id="GO:0005576">
    <property type="term" value="C:extracellular region"/>
    <property type="evidence" value="ECO:0007669"/>
    <property type="project" value="UniProtKB-SubCell"/>
</dbReference>
<evidence type="ECO:0000256" key="1">
    <source>
        <dbReference type="ARBA" id="ARBA00004613"/>
    </source>
</evidence>
<dbReference type="OrthoDB" id="958254at2759"/>
<proteinExistence type="inferred from homology"/>
<dbReference type="AlphaFoldDB" id="A0A9W7BJK3"/>
<evidence type="ECO:0000256" key="3">
    <source>
        <dbReference type="ARBA" id="ARBA00022525"/>
    </source>
</evidence>
<keyword evidence="7" id="KW-1185">Reference proteome</keyword>
<sequence>PTNLILDMLSVNIQVFAESQCPACIDYTSSQLAPLLAALPSSVRLSAFPYGNANSTLLDDGSYLFQCQHGVNECMANMWEACAIEHYPDQALWFPFYDCIESSDISQNRDGEFETDLVASCAEKTGLDFKALQDCAGEDPASGSPSDGNLLMQKIAVATEKSGHTFCPWVVIDGVPLTEEQIDNGDDLPQLVCEALVAKAGPDDVLPSACVDNLN</sequence>
<evidence type="ECO:0000256" key="2">
    <source>
        <dbReference type="ARBA" id="ARBA00005679"/>
    </source>
</evidence>
<feature type="non-terminal residue" evidence="6">
    <location>
        <position position="1"/>
    </location>
</feature>
<comment type="subcellular location">
    <subcellularLocation>
        <location evidence="1">Secreted</location>
    </subcellularLocation>
</comment>
<dbReference type="EMBL" id="BRXY01000327">
    <property type="protein sequence ID" value="GMH87340.1"/>
    <property type="molecule type" value="Genomic_DNA"/>
</dbReference>
<organism evidence="6 7">
    <name type="scientific">Triparma strigata</name>
    <dbReference type="NCBI Taxonomy" id="1606541"/>
    <lineage>
        <taxon>Eukaryota</taxon>
        <taxon>Sar</taxon>
        <taxon>Stramenopiles</taxon>
        <taxon>Ochrophyta</taxon>
        <taxon>Bolidophyceae</taxon>
        <taxon>Parmales</taxon>
        <taxon>Triparmaceae</taxon>
        <taxon>Triparma</taxon>
    </lineage>
</organism>
<dbReference type="PANTHER" id="PTHR13234:SF8">
    <property type="entry name" value="GAMMA-INTERFERON-INDUCIBLE LYSOSOMAL THIOL REDUCTASE"/>
    <property type="match status" value="1"/>
</dbReference>
<dbReference type="Gene3D" id="3.40.30.10">
    <property type="entry name" value="Glutaredoxin"/>
    <property type="match status" value="1"/>
</dbReference>
<name>A0A9W7BJK3_9STRA</name>
<dbReference type="InterPro" id="IPR004911">
    <property type="entry name" value="Interferon-induced_GILT"/>
</dbReference>
<keyword evidence="4" id="KW-0732">Signal</keyword>
<evidence type="ECO:0008006" key="8">
    <source>
        <dbReference type="Google" id="ProtNLM"/>
    </source>
</evidence>
<evidence type="ECO:0000256" key="5">
    <source>
        <dbReference type="ARBA" id="ARBA00023180"/>
    </source>
</evidence>
<protein>
    <recommendedName>
        <fullName evidence="8">Gamma-interferon-inducible lysosomal thiol reductase</fullName>
    </recommendedName>
</protein>
<dbReference type="PANTHER" id="PTHR13234">
    <property type="entry name" value="GAMMA-INTERFERON INDUCIBLE LYSOSOMAL THIOL REDUCTASE GILT"/>
    <property type="match status" value="1"/>
</dbReference>
<keyword evidence="5" id="KW-0325">Glycoprotein</keyword>
<dbReference type="InterPro" id="IPR036249">
    <property type="entry name" value="Thioredoxin-like_sf"/>
</dbReference>
<evidence type="ECO:0000313" key="7">
    <source>
        <dbReference type="Proteomes" id="UP001165085"/>
    </source>
</evidence>
<dbReference type="GO" id="GO:0016671">
    <property type="term" value="F:oxidoreductase activity, acting on a sulfur group of donors, disulfide as acceptor"/>
    <property type="evidence" value="ECO:0007669"/>
    <property type="project" value="InterPro"/>
</dbReference>
<comment type="caution">
    <text evidence="6">The sequence shown here is derived from an EMBL/GenBank/DDBJ whole genome shotgun (WGS) entry which is preliminary data.</text>
</comment>
<reference evidence="7" key="1">
    <citation type="journal article" date="2023" name="Commun. Biol.">
        <title>Genome analysis of Parmales, the sister group of diatoms, reveals the evolutionary specialization of diatoms from phago-mixotrophs to photoautotrophs.</title>
        <authorList>
            <person name="Ban H."/>
            <person name="Sato S."/>
            <person name="Yoshikawa S."/>
            <person name="Yamada K."/>
            <person name="Nakamura Y."/>
            <person name="Ichinomiya M."/>
            <person name="Sato N."/>
            <person name="Blanc-Mathieu R."/>
            <person name="Endo H."/>
            <person name="Kuwata A."/>
            <person name="Ogata H."/>
        </authorList>
    </citation>
    <scope>NUCLEOTIDE SEQUENCE [LARGE SCALE GENOMIC DNA]</scope>
    <source>
        <strain evidence="7">NIES 3701</strain>
    </source>
</reference>
<keyword evidence="3" id="KW-0964">Secreted</keyword>
<gene>
    <name evidence="6" type="ORF">TrST_g11869</name>
</gene>
<dbReference type="SUPFAM" id="SSF52833">
    <property type="entry name" value="Thioredoxin-like"/>
    <property type="match status" value="1"/>
</dbReference>
<evidence type="ECO:0000313" key="6">
    <source>
        <dbReference type="EMBL" id="GMH87340.1"/>
    </source>
</evidence>
<comment type="similarity">
    <text evidence="2">Belongs to the GILT family.</text>
</comment>
<evidence type="ECO:0000256" key="4">
    <source>
        <dbReference type="ARBA" id="ARBA00022729"/>
    </source>
</evidence>
<dbReference type="Pfam" id="PF03227">
    <property type="entry name" value="GILT"/>
    <property type="match status" value="1"/>
</dbReference>
<dbReference type="Proteomes" id="UP001165085">
    <property type="component" value="Unassembled WGS sequence"/>
</dbReference>